<proteinExistence type="predicted"/>
<protein>
    <submittedName>
        <fullName evidence="1">Uncharacterized protein</fullName>
    </submittedName>
</protein>
<accession>A0A5B8W0B7</accession>
<keyword evidence="2" id="KW-1185">Reference proteome</keyword>
<reference evidence="1 2" key="1">
    <citation type="journal article" date="2013" name="J. Microbiol.">
        <title>Mucilaginibacter ginsenosidivorax sp. nov., with ginsenoside converting activity isolated from sediment.</title>
        <authorList>
            <person name="Kim J.K."/>
            <person name="Choi T.E."/>
            <person name="Liu Q.M."/>
            <person name="Park H.Y."/>
            <person name="Yi T.H."/>
            <person name="Yoon M.H."/>
            <person name="Kim S.C."/>
            <person name="Im W.T."/>
        </authorList>
    </citation>
    <scope>NUCLEOTIDE SEQUENCE [LARGE SCALE GENOMIC DNA]</scope>
    <source>
        <strain evidence="1 2">KHI28</strain>
    </source>
</reference>
<organism evidence="1 2">
    <name type="scientific">Mucilaginibacter ginsenosidivorax</name>
    <dbReference type="NCBI Taxonomy" id="862126"/>
    <lineage>
        <taxon>Bacteria</taxon>
        <taxon>Pseudomonadati</taxon>
        <taxon>Bacteroidota</taxon>
        <taxon>Sphingobacteriia</taxon>
        <taxon>Sphingobacteriales</taxon>
        <taxon>Sphingobacteriaceae</taxon>
        <taxon>Mucilaginibacter</taxon>
    </lineage>
</organism>
<dbReference type="KEGG" id="mgk:FSB76_16135"/>
<dbReference type="OrthoDB" id="794282at2"/>
<name>A0A5B8W0B7_9SPHI</name>
<evidence type="ECO:0000313" key="1">
    <source>
        <dbReference type="EMBL" id="QEC77400.1"/>
    </source>
</evidence>
<dbReference type="AlphaFoldDB" id="A0A5B8W0B7"/>
<sequence>MYRKDYILTELEKMALVIARLLGFKEAGKTDEFIKLADSTLLNEYNIKLHEILELDIDAFKLLLENENYSADKLDALAQLLYIYSLPFTANAELLLSFKKILLVYDVLEQQYHRQSFENINKRNTIYQFLQTNYE</sequence>
<dbReference type="Proteomes" id="UP000321362">
    <property type="component" value="Chromosome"/>
</dbReference>
<dbReference type="EMBL" id="CP042437">
    <property type="protein sequence ID" value="QEC77400.1"/>
    <property type="molecule type" value="Genomic_DNA"/>
</dbReference>
<gene>
    <name evidence="1" type="ORF">FSB76_16135</name>
</gene>
<evidence type="ECO:0000313" key="2">
    <source>
        <dbReference type="Proteomes" id="UP000321362"/>
    </source>
</evidence>
<dbReference type="RefSeq" id="WP_147055051.1">
    <property type="nucleotide sequence ID" value="NZ_CP042437.1"/>
</dbReference>